<keyword evidence="1" id="KW-1133">Transmembrane helix</keyword>
<feature type="transmembrane region" description="Helical" evidence="1">
    <location>
        <begin position="108"/>
        <end position="126"/>
    </location>
</feature>
<evidence type="ECO:0000313" key="3">
    <source>
        <dbReference type="Proteomes" id="UP000001975"/>
    </source>
</evidence>
<keyword evidence="1" id="KW-0472">Membrane</keyword>
<feature type="transmembrane region" description="Helical" evidence="1">
    <location>
        <begin position="6"/>
        <end position="24"/>
    </location>
</feature>
<organism evidence="2 3">
    <name type="scientific">Haloquadratum walsbyi (strain DSM 16790 / HBSQ001)</name>
    <dbReference type="NCBI Taxonomy" id="362976"/>
    <lineage>
        <taxon>Archaea</taxon>
        <taxon>Methanobacteriati</taxon>
        <taxon>Methanobacteriota</taxon>
        <taxon>Stenosarchaea group</taxon>
        <taxon>Halobacteria</taxon>
        <taxon>Halobacteriales</taxon>
        <taxon>Haloferacaceae</taxon>
        <taxon>Haloquadratum</taxon>
    </lineage>
</organism>
<feature type="transmembrane region" description="Helical" evidence="1">
    <location>
        <begin position="166"/>
        <end position="186"/>
    </location>
</feature>
<accession>Q18EE8</accession>
<dbReference type="Proteomes" id="UP000001975">
    <property type="component" value="Chromosome"/>
</dbReference>
<dbReference type="InterPro" id="IPR007404">
    <property type="entry name" value="YdjM-like"/>
</dbReference>
<keyword evidence="3" id="KW-1185">Reference proteome</keyword>
<gene>
    <name evidence="2" type="ordered locus">HQ_3592A</name>
</gene>
<dbReference type="KEGG" id="hwa:HQ_3592A"/>
<proteinExistence type="predicted"/>
<dbReference type="eggNOG" id="arCOG03392">
    <property type="taxonomic scope" value="Archaea"/>
</dbReference>
<evidence type="ECO:0000313" key="2">
    <source>
        <dbReference type="EMBL" id="CAJ53681.2"/>
    </source>
</evidence>
<dbReference type="HOGENOM" id="CLU_089194_0_0_2"/>
<name>Q18EE8_HALWD</name>
<dbReference type="EMBL" id="AM180088">
    <property type="protein sequence ID" value="CAJ53681.2"/>
    <property type="molecule type" value="Genomic_DNA"/>
</dbReference>
<dbReference type="GeneID" id="4193588"/>
<reference evidence="2 3" key="1">
    <citation type="journal article" date="2006" name="BMC Genomics">
        <title>The genome of the square archaeon Haloquadratum walsbyi: life at the limits of water activity.</title>
        <authorList>
            <person name="Bolhuis H.H."/>
            <person name="Palm P.P."/>
            <person name="Wende A.W."/>
            <person name="Falb M.M."/>
            <person name="Rampp M.M."/>
            <person name="Rodriguez-Valera F.F."/>
            <person name="Pfeiffer F.F."/>
            <person name="Oesterhelt D.D."/>
        </authorList>
    </citation>
    <scope>NUCLEOTIDE SEQUENCE [LARGE SCALE GENOMIC DNA]</scope>
    <source>
        <strain evidence="3">DSM 16790 / HBSQ001</strain>
    </source>
</reference>
<keyword evidence="1" id="KW-0812">Transmembrane</keyword>
<sequence length="197" mass="21679">MDPITHGALAYLLYVGYVMGRVIISKSTQTHHLPATWAFVPLAIGSQFPDLIDKPLAYWGVLVSGRSLAHSAFSLLLIGVLLNSVTWIQSRDTVSRLPTRLRASIPTAFVIGYAGHLLGDAAYGLLSGEFFSVRFLVYPVSALSRSSGDELAPWVRVINLYRDPSTVIHVEIVAAALIVFVGLRVWKYSRKRADKLN</sequence>
<dbReference type="RefSeq" id="WP_048067113.1">
    <property type="nucleotide sequence ID" value="NC_008212.1"/>
</dbReference>
<dbReference type="AlphaFoldDB" id="Q18EE8"/>
<protein>
    <submittedName>
        <fullName evidence="2">DUF457 family protein</fullName>
    </submittedName>
</protein>
<feature type="transmembrane region" description="Helical" evidence="1">
    <location>
        <begin position="68"/>
        <end position="88"/>
    </location>
</feature>
<dbReference type="Pfam" id="PF04307">
    <property type="entry name" value="YdjM"/>
    <property type="match status" value="1"/>
</dbReference>
<evidence type="ECO:0000256" key="1">
    <source>
        <dbReference type="SAM" id="Phobius"/>
    </source>
</evidence>